<organism evidence="8">
    <name type="scientific">uncultured Desulfobacterium sp</name>
    <dbReference type="NCBI Taxonomy" id="201089"/>
    <lineage>
        <taxon>Bacteria</taxon>
        <taxon>Pseudomonadati</taxon>
        <taxon>Thermodesulfobacteriota</taxon>
        <taxon>Desulfobacteria</taxon>
        <taxon>Desulfobacterales</taxon>
        <taxon>Desulfobacteriaceae</taxon>
        <taxon>Desulfobacterium</taxon>
        <taxon>environmental samples</taxon>
    </lineage>
</organism>
<dbReference type="PANTHER" id="PTHR10744:SF1">
    <property type="entry name" value="SMALL RIBOSOMAL SUBUNIT PROTEIN US17M"/>
    <property type="match status" value="1"/>
</dbReference>
<dbReference type="GO" id="GO:0022627">
    <property type="term" value="C:cytosolic small ribosomal subunit"/>
    <property type="evidence" value="ECO:0007669"/>
    <property type="project" value="UniProtKB-UniRule"/>
</dbReference>
<dbReference type="Gene3D" id="2.40.50.140">
    <property type="entry name" value="Nucleic acid-binding proteins"/>
    <property type="match status" value="1"/>
</dbReference>
<evidence type="ECO:0000256" key="1">
    <source>
        <dbReference type="ARBA" id="ARBA00010254"/>
    </source>
</evidence>
<keyword evidence="4 6" id="KW-0689">Ribosomal protein</keyword>
<dbReference type="Pfam" id="PF00366">
    <property type="entry name" value="Ribosomal_S17"/>
    <property type="match status" value="1"/>
</dbReference>
<dbReference type="SUPFAM" id="SSF50249">
    <property type="entry name" value="Nucleic acid-binding proteins"/>
    <property type="match status" value="1"/>
</dbReference>
<dbReference type="InterPro" id="IPR012340">
    <property type="entry name" value="NA-bd_OB-fold"/>
</dbReference>
<dbReference type="AlphaFoldDB" id="A0A445MS55"/>
<proteinExistence type="inferred from homology"/>
<dbReference type="InterPro" id="IPR000266">
    <property type="entry name" value="Ribosomal_uS17"/>
</dbReference>
<evidence type="ECO:0000256" key="7">
    <source>
        <dbReference type="RuleBase" id="RU003872"/>
    </source>
</evidence>
<dbReference type="GO" id="GO:0006412">
    <property type="term" value="P:translation"/>
    <property type="evidence" value="ECO:0007669"/>
    <property type="project" value="UniProtKB-UniRule"/>
</dbReference>
<comment type="function">
    <text evidence="6">One of the primary rRNA binding proteins, it binds specifically to the 5'-end of 16S ribosomal RNA.</text>
</comment>
<dbReference type="EMBL" id="OJIN01000033">
    <property type="protein sequence ID" value="SPD72275.1"/>
    <property type="molecule type" value="Genomic_DNA"/>
</dbReference>
<evidence type="ECO:0000256" key="6">
    <source>
        <dbReference type="HAMAP-Rule" id="MF_01345"/>
    </source>
</evidence>
<keyword evidence="2 6" id="KW-0699">rRNA-binding</keyword>
<dbReference type="GO" id="GO:0003735">
    <property type="term" value="F:structural constituent of ribosome"/>
    <property type="evidence" value="ECO:0007669"/>
    <property type="project" value="UniProtKB-UniRule"/>
</dbReference>
<keyword evidence="3 6" id="KW-0694">RNA-binding</keyword>
<dbReference type="InterPro" id="IPR019984">
    <property type="entry name" value="Ribosomal_uS17_bact/chlr"/>
</dbReference>
<comment type="subunit">
    <text evidence="6">Part of the 30S ribosomal subunit.</text>
</comment>
<dbReference type="HAMAP" id="MF_01345_B">
    <property type="entry name" value="Ribosomal_uS17_B"/>
    <property type="match status" value="1"/>
</dbReference>
<dbReference type="PROSITE" id="PS00056">
    <property type="entry name" value="RIBOSOMAL_S17"/>
    <property type="match status" value="1"/>
</dbReference>
<dbReference type="GO" id="GO:0019843">
    <property type="term" value="F:rRNA binding"/>
    <property type="evidence" value="ECO:0007669"/>
    <property type="project" value="UniProtKB-UniRule"/>
</dbReference>
<reference evidence="8" key="1">
    <citation type="submission" date="2018-01" db="EMBL/GenBank/DDBJ databases">
        <authorList>
            <person name="Regsiter A."/>
            <person name="William W."/>
        </authorList>
    </citation>
    <scope>NUCLEOTIDE SEQUENCE</scope>
    <source>
        <strain evidence="8">TRIP AH-1</strain>
    </source>
</reference>
<name>A0A445MS55_9BACT</name>
<protein>
    <recommendedName>
        <fullName evidence="6">Small ribosomal subunit protein uS17</fullName>
    </recommendedName>
</protein>
<sequence>MTERGLRKTLTGTIVSNKMQKTVLVLVERLTRHKAYDKFIRTRSKYMAHDPQGKCQIGDTVRIIESRPISKRKRWQIIEILAKADIEG</sequence>
<evidence type="ECO:0000256" key="2">
    <source>
        <dbReference type="ARBA" id="ARBA00022730"/>
    </source>
</evidence>
<dbReference type="NCBIfam" id="TIGR03635">
    <property type="entry name" value="uS17_bact"/>
    <property type="match status" value="1"/>
</dbReference>
<dbReference type="CDD" id="cd00364">
    <property type="entry name" value="Ribosomal_uS17"/>
    <property type="match status" value="1"/>
</dbReference>
<keyword evidence="5 6" id="KW-0687">Ribonucleoprotein</keyword>
<gene>
    <name evidence="6 8" type="primary">rpsQ</name>
    <name evidence="8" type="ORF">PITCH_A1280021</name>
</gene>
<evidence type="ECO:0000256" key="5">
    <source>
        <dbReference type="ARBA" id="ARBA00023274"/>
    </source>
</evidence>
<dbReference type="NCBIfam" id="NF004123">
    <property type="entry name" value="PRK05610.1"/>
    <property type="match status" value="1"/>
</dbReference>
<dbReference type="InterPro" id="IPR019979">
    <property type="entry name" value="Ribosomal_uS17_CS"/>
</dbReference>
<evidence type="ECO:0000256" key="4">
    <source>
        <dbReference type="ARBA" id="ARBA00022980"/>
    </source>
</evidence>
<comment type="similarity">
    <text evidence="1 6 7">Belongs to the universal ribosomal protein uS17 family.</text>
</comment>
<evidence type="ECO:0000313" key="8">
    <source>
        <dbReference type="EMBL" id="SPD72275.1"/>
    </source>
</evidence>
<evidence type="ECO:0000256" key="3">
    <source>
        <dbReference type="ARBA" id="ARBA00022884"/>
    </source>
</evidence>
<dbReference type="PANTHER" id="PTHR10744">
    <property type="entry name" value="40S RIBOSOMAL PROTEIN S11 FAMILY MEMBER"/>
    <property type="match status" value="1"/>
</dbReference>
<dbReference type="PRINTS" id="PR00973">
    <property type="entry name" value="RIBOSOMALS17"/>
</dbReference>
<accession>A0A445MS55</accession>